<dbReference type="CDD" id="cd00067">
    <property type="entry name" value="GAL4"/>
    <property type="match status" value="2"/>
</dbReference>
<dbReference type="InterPro" id="IPR036864">
    <property type="entry name" value="Zn2-C6_fun-type_DNA-bd_sf"/>
</dbReference>
<feature type="region of interest" description="Disordered" evidence="3">
    <location>
        <begin position="116"/>
        <end position="151"/>
    </location>
</feature>
<dbReference type="EMBL" id="HBEO01033211">
    <property type="protein sequence ID" value="CAD8506192.1"/>
    <property type="molecule type" value="Transcribed_RNA"/>
</dbReference>
<evidence type="ECO:0000256" key="2">
    <source>
        <dbReference type="ARBA" id="ARBA00023242"/>
    </source>
</evidence>
<dbReference type="InterPro" id="IPR001138">
    <property type="entry name" value="Zn2Cys6_DnaBD"/>
</dbReference>
<dbReference type="SMART" id="SM00066">
    <property type="entry name" value="GAL4"/>
    <property type="match status" value="2"/>
</dbReference>
<dbReference type="PROSITE" id="PS00463">
    <property type="entry name" value="ZN2_CY6_FUNGAL_1"/>
    <property type="match status" value="2"/>
</dbReference>
<dbReference type="PROSITE" id="PS50048">
    <property type="entry name" value="ZN2_CY6_FUNGAL_2"/>
    <property type="match status" value="2"/>
</dbReference>
<dbReference type="PANTHER" id="PTHR47659:SF1">
    <property type="entry name" value="TRANSCRIPTION ACTIVATOR OF GLUCONEOGENESIS ERT1"/>
    <property type="match status" value="1"/>
</dbReference>
<evidence type="ECO:0000259" key="4">
    <source>
        <dbReference type="PROSITE" id="PS50048"/>
    </source>
</evidence>
<sequence length="468" mass="53477">MSQFLPYDVESKFGQCDLKEKGSSKLNRSAFCVLRACGNCRRLKTKCDNTRPCSRCLARGIASTCADWAKDKPESRKQVSKACEPCRRLKERCDDERPCKRCCKRGRSHLCVDQVHEESSSPHLTPPREHSPVMSPLPGSPPEVKQTPSPIDQVDRPLAFKANAASFGIECGQALEGIFTGSTALVKRFNEFGFNSSQNLKMFLSMPPKLQNLLKEGVRFLENMFVLKEDGKLNVRQNVHALEQDIGSNLSICDDTEIGALENFSAQYGSACVRIRYDPEESRRKDVCVTNSMTKLTGLHKEELLTRFAAKDVAFYMTELDQFCKTIEGAFHANDLLLERYYRVKDIWSEKPKGCIFVKLSQCRQFDERGRVLNQLYYFNPVSPEEFDRAQQERPEQCRPFAREMGDFRSSQELINDFQVDMEIETFAKLRQSEVGREKLERLMHAISARFAPILQRRSASAPQIMQV</sequence>
<dbReference type="GO" id="GO:0008270">
    <property type="term" value="F:zinc ion binding"/>
    <property type="evidence" value="ECO:0007669"/>
    <property type="project" value="InterPro"/>
</dbReference>
<accession>A0A7S0NCU6</accession>
<feature type="domain" description="Zn(2)-C6 fungal-type" evidence="4">
    <location>
        <begin position="82"/>
        <end position="113"/>
    </location>
</feature>
<reference evidence="5" key="1">
    <citation type="submission" date="2021-01" db="EMBL/GenBank/DDBJ databases">
        <authorList>
            <person name="Corre E."/>
            <person name="Pelletier E."/>
            <person name="Niang G."/>
            <person name="Scheremetjew M."/>
            <person name="Finn R."/>
            <person name="Kale V."/>
            <person name="Holt S."/>
            <person name="Cochrane G."/>
            <person name="Meng A."/>
            <person name="Brown T."/>
            <person name="Cohen L."/>
        </authorList>
    </citation>
    <scope>NUCLEOTIDE SEQUENCE</scope>
    <source>
        <strain evidence="5">CCMP325</strain>
    </source>
</reference>
<organism evidence="5">
    <name type="scientific">Hanusia phi</name>
    <dbReference type="NCBI Taxonomy" id="3032"/>
    <lineage>
        <taxon>Eukaryota</taxon>
        <taxon>Cryptophyceae</taxon>
        <taxon>Pyrenomonadales</taxon>
        <taxon>Geminigeraceae</taxon>
        <taxon>Hanusia</taxon>
    </lineage>
</organism>
<evidence type="ECO:0000256" key="3">
    <source>
        <dbReference type="SAM" id="MobiDB-lite"/>
    </source>
</evidence>
<dbReference type="PANTHER" id="PTHR47659">
    <property type="entry name" value="ZN(II)2CYS6 TRANSCRIPTION FACTOR (EUROFUNG)-RELATED"/>
    <property type="match status" value="1"/>
</dbReference>
<dbReference type="SUPFAM" id="SSF57701">
    <property type="entry name" value="Zn2/Cys6 DNA-binding domain"/>
    <property type="match status" value="2"/>
</dbReference>
<dbReference type="GO" id="GO:0000981">
    <property type="term" value="F:DNA-binding transcription factor activity, RNA polymerase II-specific"/>
    <property type="evidence" value="ECO:0007669"/>
    <property type="project" value="InterPro"/>
</dbReference>
<feature type="domain" description="Zn(2)-C6 fungal-type" evidence="4">
    <location>
        <begin position="36"/>
        <end position="65"/>
    </location>
</feature>
<gene>
    <name evidence="5" type="ORF">HPHI1048_LOCUS22468</name>
</gene>
<dbReference type="InterPro" id="IPR050335">
    <property type="entry name" value="ERT1_acuK_gluconeogen_tf"/>
</dbReference>
<feature type="compositionally biased region" description="Basic and acidic residues" evidence="3">
    <location>
        <begin position="116"/>
        <end position="131"/>
    </location>
</feature>
<dbReference type="Pfam" id="PF00172">
    <property type="entry name" value="Zn_clus"/>
    <property type="match status" value="1"/>
</dbReference>
<proteinExistence type="predicted"/>
<evidence type="ECO:0000256" key="1">
    <source>
        <dbReference type="ARBA" id="ARBA00022723"/>
    </source>
</evidence>
<dbReference type="Gene3D" id="4.10.240.10">
    <property type="entry name" value="Zn(2)-C6 fungal-type DNA-binding domain"/>
    <property type="match status" value="2"/>
</dbReference>
<keyword evidence="1" id="KW-0479">Metal-binding</keyword>
<protein>
    <recommendedName>
        <fullName evidence="4">Zn(2)-C6 fungal-type domain-containing protein</fullName>
    </recommendedName>
</protein>
<evidence type="ECO:0000313" key="5">
    <source>
        <dbReference type="EMBL" id="CAD8506192.1"/>
    </source>
</evidence>
<name>A0A7S0NCU6_9CRYP</name>
<keyword evidence="2" id="KW-0539">Nucleus</keyword>
<dbReference type="AlphaFoldDB" id="A0A7S0NCU6"/>